<dbReference type="GO" id="GO:0019243">
    <property type="term" value="P:methylglyoxal catabolic process to D-lactate via S-lactoyl-glutathione"/>
    <property type="evidence" value="ECO:0007669"/>
    <property type="project" value="UniProtKB-UniRule"/>
</dbReference>
<evidence type="ECO:0000256" key="2">
    <source>
        <dbReference type="ARBA" id="ARBA00004963"/>
    </source>
</evidence>
<dbReference type="InterPro" id="IPR032282">
    <property type="entry name" value="HAGH_C"/>
</dbReference>
<dbReference type="EC" id="3.1.2.6" evidence="7"/>
<feature type="binding site" evidence="7">
    <location>
        <position position="127"/>
    </location>
    <ligand>
        <name>Zn(2+)</name>
        <dbReference type="ChEBI" id="CHEBI:29105"/>
        <label>1</label>
    </ligand>
</feature>
<accession>A0A318KZG8</accession>
<name>A0A318KZG8_9NEIS</name>
<comment type="subunit">
    <text evidence="7">Monomer.</text>
</comment>
<comment type="cofactor">
    <cofactor evidence="7">
        <name>Zn(2+)</name>
        <dbReference type="ChEBI" id="CHEBI:29105"/>
    </cofactor>
    <text evidence="7">Binds 2 Zn(2+) ions per subunit.</text>
</comment>
<dbReference type="CDD" id="cd07723">
    <property type="entry name" value="hydroxyacylglutathione_hydrolase_MBL-fold"/>
    <property type="match status" value="1"/>
</dbReference>
<dbReference type="InterPro" id="IPR017782">
    <property type="entry name" value="Hydroxyacylglutathione_Hdrlase"/>
</dbReference>
<feature type="binding site" evidence="7">
    <location>
        <position position="165"/>
    </location>
    <ligand>
        <name>Zn(2+)</name>
        <dbReference type="ChEBI" id="CHEBI:29105"/>
        <label>2</label>
    </ligand>
</feature>
<evidence type="ECO:0000313" key="9">
    <source>
        <dbReference type="EMBL" id="PXX82002.1"/>
    </source>
</evidence>
<sequence length="253" mass="26914">MLRVSPVPAFADNYIWVLHDSTHALVVDPGDAAPVQAFLAEHQLTLAGVLITHGHIDHIGGVSALRADWPEAPVYGPADVACVTQPVGEGESASLPGHGEALTVWATPGHTANHLSYLLPGAVFCGDTLFACGCGRVFDGTPTQLHASLQRLAALPDDTQVYCTHEYTLANQRFARHLEPDNAVLLARCAADEALRAQGLPTVPTTIGLERQTNPFLRVNQPAVRAALAAELGEAPADALAAFTALREWKNRF</sequence>
<feature type="domain" description="Metallo-beta-lactamase" evidence="8">
    <location>
        <begin position="12"/>
        <end position="165"/>
    </location>
</feature>
<feature type="binding site" evidence="7">
    <location>
        <position position="110"/>
    </location>
    <ligand>
        <name>Zn(2+)</name>
        <dbReference type="ChEBI" id="CHEBI:29105"/>
        <label>1</label>
    </ligand>
</feature>
<dbReference type="GO" id="GO:0046872">
    <property type="term" value="F:metal ion binding"/>
    <property type="evidence" value="ECO:0007669"/>
    <property type="project" value="UniProtKB-KW"/>
</dbReference>
<evidence type="ECO:0000256" key="7">
    <source>
        <dbReference type="HAMAP-Rule" id="MF_01374"/>
    </source>
</evidence>
<dbReference type="InterPro" id="IPR035680">
    <property type="entry name" value="Clx_II_MBL"/>
</dbReference>
<dbReference type="Gene3D" id="3.60.15.10">
    <property type="entry name" value="Ribonuclease Z/Hydroxyacylglutathione hydrolase-like"/>
    <property type="match status" value="1"/>
</dbReference>
<dbReference type="Proteomes" id="UP000247555">
    <property type="component" value="Unassembled WGS sequence"/>
</dbReference>
<dbReference type="AlphaFoldDB" id="A0A318KZG8"/>
<dbReference type="GO" id="GO:0004416">
    <property type="term" value="F:hydroxyacylglutathione hydrolase activity"/>
    <property type="evidence" value="ECO:0007669"/>
    <property type="project" value="UniProtKB-UniRule"/>
</dbReference>
<dbReference type="Pfam" id="PF00753">
    <property type="entry name" value="Lactamase_B"/>
    <property type="match status" value="2"/>
</dbReference>
<dbReference type="InterPro" id="IPR036866">
    <property type="entry name" value="RibonucZ/Hydroxyglut_hydro"/>
</dbReference>
<protein>
    <recommendedName>
        <fullName evidence="7">Hydroxyacylglutathione hydrolase</fullName>
        <ecNumber evidence="7">3.1.2.6</ecNumber>
    </recommendedName>
    <alternativeName>
        <fullName evidence="7">Glyoxalase II</fullName>
        <shortName evidence="7">Glx II</shortName>
    </alternativeName>
</protein>
<dbReference type="UniPathway" id="UPA00619">
    <property type="reaction ID" value="UER00676"/>
</dbReference>
<dbReference type="SUPFAM" id="SSF56281">
    <property type="entry name" value="Metallo-hydrolase/oxidoreductase"/>
    <property type="match status" value="1"/>
</dbReference>
<feature type="binding site" evidence="7">
    <location>
        <position position="57"/>
    </location>
    <ligand>
        <name>Zn(2+)</name>
        <dbReference type="ChEBI" id="CHEBI:29105"/>
        <label>2</label>
    </ligand>
</feature>
<dbReference type="PIRSF" id="PIRSF005457">
    <property type="entry name" value="Glx"/>
    <property type="match status" value="1"/>
</dbReference>
<comment type="similarity">
    <text evidence="3 7">Belongs to the metallo-beta-lactamase superfamily. Glyoxalase II family.</text>
</comment>
<evidence type="ECO:0000256" key="4">
    <source>
        <dbReference type="ARBA" id="ARBA00022723"/>
    </source>
</evidence>
<keyword evidence="10" id="KW-1185">Reference proteome</keyword>
<reference evidence="9 10" key="1">
    <citation type="submission" date="2018-05" db="EMBL/GenBank/DDBJ databases">
        <title>Genomic Encyclopedia of Type Strains, Phase IV (KMG-IV): sequencing the most valuable type-strain genomes for metagenomic binning, comparative biology and taxonomic classification.</title>
        <authorList>
            <person name="Goeker M."/>
        </authorList>
    </citation>
    <scope>NUCLEOTIDE SEQUENCE [LARGE SCALE GENOMIC DNA]</scope>
    <source>
        <strain evidence="9 10">DSM 29661</strain>
    </source>
</reference>
<dbReference type="InterPro" id="IPR050110">
    <property type="entry name" value="Glyoxalase_II_hydrolase"/>
</dbReference>
<organism evidence="9 10">
    <name type="scientific">Rivihabitans pingtungensis</name>
    <dbReference type="NCBI Taxonomy" id="1054498"/>
    <lineage>
        <taxon>Bacteria</taxon>
        <taxon>Pseudomonadati</taxon>
        <taxon>Pseudomonadota</taxon>
        <taxon>Betaproteobacteria</taxon>
        <taxon>Neisseriales</taxon>
        <taxon>Aquaspirillaceae</taxon>
        <taxon>Rivihabitans</taxon>
    </lineage>
</organism>
<evidence type="ECO:0000259" key="8">
    <source>
        <dbReference type="SMART" id="SM00849"/>
    </source>
</evidence>
<comment type="caution">
    <text evidence="9">The sequence shown here is derived from an EMBL/GenBank/DDBJ whole genome shotgun (WGS) entry which is preliminary data.</text>
</comment>
<comment type="function">
    <text evidence="7">Thiolesterase that catalyzes the hydrolysis of S-D-lactoyl-glutathione to form glutathione and D-lactic acid.</text>
</comment>
<comment type="catalytic activity">
    <reaction evidence="1 7">
        <text>an S-(2-hydroxyacyl)glutathione + H2O = a 2-hydroxy carboxylate + glutathione + H(+)</text>
        <dbReference type="Rhea" id="RHEA:21864"/>
        <dbReference type="ChEBI" id="CHEBI:15377"/>
        <dbReference type="ChEBI" id="CHEBI:15378"/>
        <dbReference type="ChEBI" id="CHEBI:57925"/>
        <dbReference type="ChEBI" id="CHEBI:58896"/>
        <dbReference type="ChEBI" id="CHEBI:71261"/>
        <dbReference type="EC" id="3.1.2.6"/>
    </reaction>
</comment>
<dbReference type="NCBIfam" id="TIGR03413">
    <property type="entry name" value="GSH_gloB"/>
    <property type="match status" value="1"/>
</dbReference>
<dbReference type="InterPro" id="IPR001279">
    <property type="entry name" value="Metallo-B-lactamas"/>
</dbReference>
<dbReference type="PANTHER" id="PTHR43705:SF1">
    <property type="entry name" value="HYDROXYACYLGLUTATHIONE HYDROLASE GLOB"/>
    <property type="match status" value="1"/>
</dbReference>
<feature type="binding site" evidence="7">
    <location>
        <position position="55"/>
    </location>
    <ligand>
        <name>Zn(2+)</name>
        <dbReference type="ChEBI" id="CHEBI:29105"/>
        <label>1</label>
    </ligand>
</feature>
<evidence type="ECO:0000256" key="1">
    <source>
        <dbReference type="ARBA" id="ARBA00001623"/>
    </source>
</evidence>
<feature type="binding site" evidence="7">
    <location>
        <position position="127"/>
    </location>
    <ligand>
        <name>Zn(2+)</name>
        <dbReference type="ChEBI" id="CHEBI:29105"/>
        <label>2</label>
    </ligand>
</feature>
<keyword evidence="5 7" id="KW-0378">Hydrolase</keyword>
<gene>
    <name evidence="7" type="primary">gloB</name>
    <name evidence="9" type="ORF">DFR34_101234</name>
</gene>
<dbReference type="PANTHER" id="PTHR43705">
    <property type="entry name" value="HYDROXYACYLGLUTATHIONE HYDROLASE"/>
    <property type="match status" value="1"/>
</dbReference>
<feature type="binding site" evidence="7">
    <location>
        <position position="53"/>
    </location>
    <ligand>
        <name>Zn(2+)</name>
        <dbReference type="ChEBI" id="CHEBI:29105"/>
        <label>1</label>
    </ligand>
</feature>
<keyword evidence="4 7" id="KW-0479">Metal-binding</keyword>
<evidence type="ECO:0000256" key="5">
    <source>
        <dbReference type="ARBA" id="ARBA00022801"/>
    </source>
</evidence>
<proteinExistence type="inferred from homology"/>
<feature type="binding site" evidence="7">
    <location>
        <position position="58"/>
    </location>
    <ligand>
        <name>Zn(2+)</name>
        <dbReference type="ChEBI" id="CHEBI:29105"/>
        <label>2</label>
    </ligand>
</feature>
<dbReference type="EMBL" id="QJKI01000001">
    <property type="protein sequence ID" value="PXX82002.1"/>
    <property type="molecule type" value="Genomic_DNA"/>
</dbReference>
<evidence type="ECO:0000256" key="6">
    <source>
        <dbReference type="ARBA" id="ARBA00022833"/>
    </source>
</evidence>
<comment type="pathway">
    <text evidence="2 7">Secondary metabolite metabolism; methylglyoxal degradation; (R)-lactate from methylglyoxal: step 2/2.</text>
</comment>
<keyword evidence="6 7" id="KW-0862">Zinc</keyword>
<dbReference type="Pfam" id="PF16123">
    <property type="entry name" value="HAGH_C"/>
    <property type="match status" value="1"/>
</dbReference>
<evidence type="ECO:0000256" key="3">
    <source>
        <dbReference type="ARBA" id="ARBA00006759"/>
    </source>
</evidence>
<dbReference type="HAMAP" id="MF_01374">
    <property type="entry name" value="Glyoxalase_2"/>
    <property type="match status" value="1"/>
</dbReference>
<dbReference type="SMART" id="SM00849">
    <property type="entry name" value="Lactamase_B"/>
    <property type="match status" value="1"/>
</dbReference>
<evidence type="ECO:0000313" key="10">
    <source>
        <dbReference type="Proteomes" id="UP000247555"/>
    </source>
</evidence>